<dbReference type="AlphaFoldDB" id="A0A7U2F0I5"/>
<dbReference type="OMA" id="RDFISVW"/>
<evidence type="ECO:0008006" key="7">
    <source>
        <dbReference type="Google" id="ProtNLM"/>
    </source>
</evidence>
<sequence length="300" mass="32519">MANPNQDRLRSHFAALDPSTHASGWDSLWAEGTFIPWDRGYANPALIDLLANPSSPPTSSDANPTPGAPKPNTIDGQGVQLPAPLEGGVRRKALVPGCGKGYDVALLASWGYDTWGLEVSRHAADAAKEYLKDAGEGALEGEYKIKDAKIGKGREECVVADFFDDAWLKDVGAGEFDVIYDNTFLCALPPLLRPKWAARMAQLLARDGVLICLEFPTHKPASSGGPPWSLPPTVHQELLKRPGEDISYDEGGVVVATDRAESENALVRVAHWTPKRTHNIAVINGVVRDCVSVWRHKKQS</sequence>
<dbReference type="VEuPathDB" id="FungiDB:JI435_013880"/>
<dbReference type="RefSeq" id="XP_001792029.1">
    <property type="nucleotide sequence ID" value="XM_001791977.1"/>
</dbReference>
<organism evidence="5 6">
    <name type="scientific">Phaeosphaeria nodorum (strain SN15 / ATCC MYA-4574 / FGSC 10173)</name>
    <name type="common">Glume blotch fungus</name>
    <name type="synonym">Parastagonospora nodorum</name>
    <dbReference type="NCBI Taxonomy" id="321614"/>
    <lineage>
        <taxon>Eukaryota</taxon>
        <taxon>Fungi</taxon>
        <taxon>Dikarya</taxon>
        <taxon>Ascomycota</taxon>
        <taxon>Pezizomycotina</taxon>
        <taxon>Dothideomycetes</taxon>
        <taxon>Pleosporomycetidae</taxon>
        <taxon>Pleosporales</taxon>
        <taxon>Pleosporineae</taxon>
        <taxon>Phaeosphaeriaceae</taxon>
        <taxon>Parastagonospora</taxon>
    </lineage>
</organism>
<evidence type="ECO:0000256" key="3">
    <source>
        <dbReference type="ARBA" id="ARBA00022691"/>
    </source>
</evidence>
<dbReference type="GO" id="GO:0032259">
    <property type="term" value="P:methylation"/>
    <property type="evidence" value="ECO:0007669"/>
    <property type="project" value="UniProtKB-KW"/>
</dbReference>
<dbReference type="SUPFAM" id="SSF53335">
    <property type="entry name" value="S-adenosyl-L-methionine-dependent methyltransferases"/>
    <property type="match status" value="1"/>
</dbReference>
<dbReference type="InterPro" id="IPR029063">
    <property type="entry name" value="SAM-dependent_MTases_sf"/>
</dbReference>
<dbReference type="GO" id="GO:0008757">
    <property type="term" value="F:S-adenosylmethionine-dependent methyltransferase activity"/>
    <property type="evidence" value="ECO:0007669"/>
    <property type="project" value="InterPro"/>
</dbReference>
<gene>
    <name evidence="5" type="ORF">JI435_013880</name>
</gene>
<dbReference type="PANTHER" id="PTHR10259">
    <property type="entry name" value="THIOPURINE S-METHYLTRANSFERASE"/>
    <property type="match status" value="1"/>
</dbReference>
<dbReference type="OrthoDB" id="276151at2759"/>
<keyword evidence="2" id="KW-0808">Transferase</keyword>
<dbReference type="InterPro" id="IPR008854">
    <property type="entry name" value="TPMT"/>
</dbReference>
<keyword evidence="3" id="KW-0949">S-adenosyl-L-methionine</keyword>
<evidence type="ECO:0000256" key="4">
    <source>
        <dbReference type="SAM" id="MobiDB-lite"/>
    </source>
</evidence>
<name>A0A7U2F0I5_PHANO</name>
<dbReference type="EMBL" id="CP069028">
    <property type="protein sequence ID" value="QRC96476.1"/>
    <property type="molecule type" value="Genomic_DNA"/>
</dbReference>
<evidence type="ECO:0000256" key="2">
    <source>
        <dbReference type="ARBA" id="ARBA00022679"/>
    </source>
</evidence>
<evidence type="ECO:0000313" key="6">
    <source>
        <dbReference type="Proteomes" id="UP000663193"/>
    </source>
</evidence>
<evidence type="ECO:0000256" key="1">
    <source>
        <dbReference type="ARBA" id="ARBA00022603"/>
    </source>
</evidence>
<keyword evidence="1" id="KW-0489">Methyltransferase</keyword>
<accession>A0A7U2F0I5</accession>
<dbReference type="Pfam" id="PF05724">
    <property type="entry name" value="TPMT"/>
    <property type="match status" value="1"/>
</dbReference>
<dbReference type="Gene3D" id="3.40.50.150">
    <property type="entry name" value="Vaccinia Virus protein VP39"/>
    <property type="match status" value="1"/>
</dbReference>
<reference evidence="6" key="1">
    <citation type="journal article" date="2021" name="BMC Genomics">
        <title>Chromosome-level genome assembly and manually-curated proteome of model necrotroph Parastagonospora nodorum Sn15 reveals a genome-wide trove of candidate effector homologs, and redundancy of virulence-related functions within an accessory chromosome.</title>
        <authorList>
            <person name="Bertazzoni S."/>
            <person name="Jones D.A.B."/>
            <person name="Phan H.T."/>
            <person name="Tan K.-C."/>
            <person name="Hane J.K."/>
        </authorList>
    </citation>
    <scope>NUCLEOTIDE SEQUENCE [LARGE SCALE GENOMIC DNA]</scope>
    <source>
        <strain evidence="6">SN15 / ATCC MYA-4574 / FGSC 10173)</strain>
    </source>
</reference>
<dbReference type="PROSITE" id="PS51585">
    <property type="entry name" value="SAM_MT_TPMT"/>
    <property type="match status" value="1"/>
</dbReference>
<keyword evidence="6" id="KW-1185">Reference proteome</keyword>
<dbReference type="Proteomes" id="UP000663193">
    <property type="component" value="Chromosome 6"/>
</dbReference>
<protein>
    <recommendedName>
        <fullName evidence="7">S-adenosyl-L-methionine-dependent methyltransferase</fullName>
    </recommendedName>
</protein>
<feature type="region of interest" description="Disordered" evidence="4">
    <location>
        <begin position="50"/>
        <end position="78"/>
    </location>
</feature>
<evidence type="ECO:0000313" key="5">
    <source>
        <dbReference type="EMBL" id="QRC96476.1"/>
    </source>
</evidence>
<dbReference type="KEGG" id="pno:SNOG_01388"/>
<dbReference type="PANTHER" id="PTHR10259:SF11">
    <property type="entry name" value="THIOPURINE S-METHYLTRANSFERASE"/>
    <property type="match status" value="1"/>
</dbReference>
<proteinExistence type="predicted"/>
<dbReference type="CDD" id="cd02440">
    <property type="entry name" value="AdoMet_MTases"/>
    <property type="match status" value="1"/>
</dbReference>